<protein>
    <submittedName>
        <fullName evidence="2">Uncharacterized protein</fullName>
    </submittedName>
</protein>
<evidence type="ECO:0000313" key="3">
    <source>
        <dbReference type="Proteomes" id="UP001054837"/>
    </source>
</evidence>
<organism evidence="2 3">
    <name type="scientific">Caerostris darwini</name>
    <dbReference type="NCBI Taxonomy" id="1538125"/>
    <lineage>
        <taxon>Eukaryota</taxon>
        <taxon>Metazoa</taxon>
        <taxon>Ecdysozoa</taxon>
        <taxon>Arthropoda</taxon>
        <taxon>Chelicerata</taxon>
        <taxon>Arachnida</taxon>
        <taxon>Araneae</taxon>
        <taxon>Araneomorphae</taxon>
        <taxon>Entelegynae</taxon>
        <taxon>Araneoidea</taxon>
        <taxon>Araneidae</taxon>
        <taxon>Caerostris</taxon>
    </lineage>
</organism>
<evidence type="ECO:0000256" key="1">
    <source>
        <dbReference type="SAM" id="MobiDB-lite"/>
    </source>
</evidence>
<sequence>MLGYGGNDSSLQSVVGERWSLNADCWPIFTKKFMEQKCTKPKERKNQVSKREDDNELNPEPNSCTILSPFYYDDQLT</sequence>
<accession>A0AAV4W098</accession>
<dbReference type="Proteomes" id="UP001054837">
    <property type="component" value="Unassembled WGS sequence"/>
</dbReference>
<gene>
    <name evidence="2" type="ORF">CDAR_309671</name>
</gene>
<dbReference type="EMBL" id="BPLQ01013804">
    <property type="protein sequence ID" value="GIY74910.1"/>
    <property type="molecule type" value="Genomic_DNA"/>
</dbReference>
<proteinExistence type="predicted"/>
<keyword evidence="3" id="KW-1185">Reference proteome</keyword>
<evidence type="ECO:0000313" key="2">
    <source>
        <dbReference type="EMBL" id="GIY74910.1"/>
    </source>
</evidence>
<comment type="caution">
    <text evidence="2">The sequence shown here is derived from an EMBL/GenBank/DDBJ whole genome shotgun (WGS) entry which is preliminary data.</text>
</comment>
<name>A0AAV4W098_9ARAC</name>
<dbReference type="AlphaFoldDB" id="A0AAV4W098"/>
<reference evidence="2 3" key="1">
    <citation type="submission" date="2021-06" db="EMBL/GenBank/DDBJ databases">
        <title>Caerostris darwini draft genome.</title>
        <authorList>
            <person name="Kono N."/>
            <person name="Arakawa K."/>
        </authorList>
    </citation>
    <scope>NUCLEOTIDE SEQUENCE [LARGE SCALE GENOMIC DNA]</scope>
</reference>
<feature type="compositionally biased region" description="Basic and acidic residues" evidence="1">
    <location>
        <begin position="40"/>
        <end position="53"/>
    </location>
</feature>
<feature type="region of interest" description="Disordered" evidence="1">
    <location>
        <begin position="40"/>
        <end position="66"/>
    </location>
</feature>